<dbReference type="AlphaFoldDB" id="A0A4S3PJC4"/>
<dbReference type="PANTHER" id="PTHR43113:SF1">
    <property type="entry name" value="1,4-DIHYDROXY-2-NAPHTHOYL-COA SYNTHASE, PEROXISOMAL"/>
    <property type="match status" value="1"/>
</dbReference>
<protein>
    <recommendedName>
        <fullName evidence="4">1,4-dihydroxy-2-naphthoyl-CoA synthase</fullName>
    </recommendedName>
</protein>
<dbReference type="GO" id="GO:0009234">
    <property type="term" value="P:menaquinone biosynthetic process"/>
    <property type="evidence" value="ECO:0007669"/>
    <property type="project" value="TreeGrafter"/>
</dbReference>
<name>A0A4S3PJC4_9BACI</name>
<dbReference type="CDD" id="cd06558">
    <property type="entry name" value="crotonase-like"/>
    <property type="match status" value="1"/>
</dbReference>
<dbReference type="GO" id="GO:0008935">
    <property type="term" value="F:1,4-dihydroxy-2-naphthoyl-CoA synthase activity"/>
    <property type="evidence" value="ECO:0007669"/>
    <property type="project" value="TreeGrafter"/>
</dbReference>
<dbReference type="OrthoDB" id="9775794at2"/>
<dbReference type="Gene3D" id="3.90.226.10">
    <property type="entry name" value="2-enoyl-CoA Hydratase, Chain A, domain 1"/>
    <property type="match status" value="1"/>
</dbReference>
<dbReference type="InterPro" id="IPR029045">
    <property type="entry name" value="ClpP/crotonase-like_dom_sf"/>
</dbReference>
<dbReference type="InterPro" id="IPR018376">
    <property type="entry name" value="Enoyl-CoA_hyd/isom_CS"/>
</dbReference>
<comment type="caution">
    <text evidence="2">The sequence shown here is derived from an EMBL/GenBank/DDBJ whole genome shotgun (WGS) entry which is preliminary data.</text>
</comment>
<comment type="similarity">
    <text evidence="1">Belongs to the enoyl-CoA hydratase/isomerase family.</text>
</comment>
<sequence length="320" mass="36452">MDHFLNPPQPEELDLQNVIYEKKDGIATITINRPEVYNCLNFQTLKEMTRVFEIASWDDEIGVVVLTGAGDKAFCTGADMKEQNNEILERPRNYWKWMGQFIDAHKKLLEIGKPTIARLNGITVGGGNEFNMNCDLAIMADHGYIRQVGNSHGSVAAGGATQWLPIMVGDRRAREILWLNEEISPQKALDWGLVNQVVPYEQLDEAVNTLAKKLLNKLPECMRYTKEQTNFWKKMPLDLTVGHARDWLTVHTANYETHEAMRAFSQKRMPDYKMLRERMSSGESYEHLWGAPSLDCPECGAKDIPEYFKHCGVCGSPLDK</sequence>
<dbReference type="RefSeq" id="WP_136381683.1">
    <property type="nucleotide sequence ID" value="NZ_SLUB01000074.1"/>
</dbReference>
<evidence type="ECO:0000313" key="3">
    <source>
        <dbReference type="Proteomes" id="UP000306477"/>
    </source>
</evidence>
<dbReference type="Pfam" id="PF00378">
    <property type="entry name" value="ECH_1"/>
    <property type="match status" value="1"/>
</dbReference>
<evidence type="ECO:0000256" key="1">
    <source>
        <dbReference type="RuleBase" id="RU003707"/>
    </source>
</evidence>
<dbReference type="PANTHER" id="PTHR43113">
    <property type="entry name" value="NUCLEOSIDE-DIPHOSPHATE-SUGAR EPIMERASE"/>
    <property type="match status" value="1"/>
</dbReference>
<reference evidence="2 3" key="1">
    <citation type="journal article" date="2019" name="Indoor Air">
        <title>Impacts of indoor surface finishes on bacterial viability.</title>
        <authorList>
            <person name="Hu J."/>
            <person name="Maamar S.B."/>
            <person name="Glawe A.J."/>
            <person name="Gottel N."/>
            <person name="Gilbert J.A."/>
            <person name="Hartmann E.M."/>
        </authorList>
    </citation>
    <scope>NUCLEOTIDE SEQUENCE [LARGE SCALE GENOMIC DNA]</scope>
    <source>
        <strain evidence="2 3">AF060A6</strain>
    </source>
</reference>
<gene>
    <name evidence="2" type="ORF">E1I69_22000</name>
</gene>
<dbReference type="Proteomes" id="UP000306477">
    <property type="component" value="Unassembled WGS sequence"/>
</dbReference>
<accession>A0A4S3PJC4</accession>
<proteinExistence type="inferred from homology"/>
<organism evidence="2 3">
    <name type="scientific">Bacillus timonensis</name>
    <dbReference type="NCBI Taxonomy" id="1033734"/>
    <lineage>
        <taxon>Bacteria</taxon>
        <taxon>Bacillati</taxon>
        <taxon>Bacillota</taxon>
        <taxon>Bacilli</taxon>
        <taxon>Bacillales</taxon>
        <taxon>Bacillaceae</taxon>
        <taxon>Bacillus</taxon>
    </lineage>
</organism>
<keyword evidence="3" id="KW-1185">Reference proteome</keyword>
<dbReference type="InterPro" id="IPR001753">
    <property type="entry name" value="Enoyl-CoA_hydra/iso"/>
</dbReference>
<dbReference type="SUPFAM" id="SSF52096">
    <property type="entry name" value="ClpP/crotonase"/>
    <property type="match status" value="1"/>
</dbReference>
<dbReference type="PROSITE" id="PS00166">
    <property type="entry name" value="ENOYL_COA_HYDRATASE"/>
    <property type="match status" value="1"/>
</dbReference>
<evidence type="ECO:0008006" key="4">
    <source>
        <dbReference type="Google" id="ProtNLM"/>
    </source>
</evidence>
<dbReference type="EMBL" id="SLUB01000074">
    <property type="protein sequence ID" value="THE09520.1"/>
    <property type="molecule type" value="Genomic_DNA"/>
</dbReference>
<evidence type="ECO:0000313" key="2">
    <source>
        <dbReference type="EMBL" id="THE09520.1"/>
    </source>
</evidence>
<dbReference type="GO" id="GO:0005829">
    <property type="term" value="C:cytosol"/>
    <property type="evidence" value="ECO:0007669"/>
    <property type="project" value="TreeGrafter"/>
</dbReference>